<keyword evidence="2" id="KW-1003">Cell membrane</keyword>
<feature type="transmembrane region" description="Helical" evidence="9">
    <location>
        <begin position="6"/>
        <end position="25"/>
    </location>
</feature>
<keyword evidence="4 9" id="KW-0812">Transmembrane</keyword>
<dbReference type="GO" id="GO:0051301">
    <property type="term" value="P:cell division"/>
    <property type="evidence" value="ECO:0007669"/>
    <property type="project" value="UniProtKB-KW"/>
</dbReference>
<dbReference type="EMBL" id="LIZS01000018">
    <property type="protein sequence ID" value="KPJ53476.1"/>
    <property type="molecule type" value="Genomic_DNA"/>
</dbReference>
<evidence type="ECO:0000256" key="4">
    <source>
        <dbReference type="ARBA" id="ARBA00022692"/>
    </source>
</evidence>
<dbReference type="STRING" id="1703770.AMJ39_04470"/>
<sequence length="107" mass="12648">MGSPNRLVWSFLLVLFMFTLVMLYIGERFSAVRLVGEIQRLHQMRTDLERQNARLRIEQDELSSPRRIEQVASNMLAMRYPDDGQMVYLWTSDPREMRVALLPSTEE</sequence>
<proteinExistence type="predicted"/>
<evidence type="ECO:0000256" key="8">
    <source>
        <dbReference type="NCBIfam" id="TIGR02209"/>
    </source>
</evidence>
<comment type="subcellular location">
    <subcellularLocation>
        <location evidence="1">Cell membrane</location>
        <topology evidence="1">Single-pass type II membrane protein</topology>
    </subcellularLocation>
</comment>
<keyword evidence="5 9" id="KW-1133">Transmembrane helix</keyword>
<comment type="caution">
    <text evidence="10">The sequence shown here is derived from an EMBL/GenBank/DDBJ whole genome shotgun (WGS) entry which is preliminary data.</text>
</comment>
<name>A0A0S7WTJ8_UNCT6</name>
<evidence type="ECO:0000256" key="6">
    <source>
        <dbReference type="ARBA" id="ARBA00023136"/>
    </source>
</evidence>
<evidence type="ECO:0000256" key="9">
    <source>
        <dbReference type="SAM" id="Phobius"/>
    </source>
</evidence>
<dbReference type="Proteomes" id="UP000052008">
    <property type="component" value="Unassembled WGS sequence"/>
</dbReference>
<reference evidence="10 11" key="1">
    <citation type="journal article" date="2015" name="Microbiome">
        <title>Genomic resolution of linkages in carbon, nitrogen, and sulfur cycling among widespread estuary sediment bacteria.</title>
        <authorList>
            <person name="Baker B.J."/>
            <person name="Lazar C.S."/>
            <person name="Teske A.P."/>
            <person name="Dick G.J."/>
        </authorList>
    </citation>
    <scope>NUCLEOTIDE SEQUENCE [LARGE SCALE GENOMIC DNA]</scope>
    <source>
        <strain evidence="10">DG_24</strain>
    </source>
</reference>
<evidence type="ECO:0000256" key="5">
    <source>
        <dbReference type="ARBA" id="ARBA00022989"/>
    </source>
</evidence>
<dbReference type="InterPro" id="IPR011922">
    <property type="entry name" value="Cell_div_FtsL"/>
</dbReference>
<organism evidence="10 11">
    <name type="scientific">candidate division TA06 bacterium DG_24</name>
    <dbReference type="NCBI Taxonomy" id="1703770"/>
    <lineage>
        <taxon>Bacteria</taxon>
        <taxon>Bacteria division TA06</taxon>
    </lineage>
</organism>
<protein>
    <recommendedName>
        <fullName evidence="8">Cell division protein FtsL</fullName>
    </recommendedName>
</protein>
<evidence type="ECO:0000256" key="1">
    <source>
        <dbReference type="ARBA" id="ARBA00004401"/>
    </source>
</evidence>
<keyword evidence="6 9" id="KW-0472">Membrane</keyword>
<gene>
    <name evidence="10" type="ORF">AMJ39_04470</name>
</gene>
<accession>A0A0S7WTJ8</accession>
<evidence type="ECO:0000313" key="10">
    <source>
        <dbReference type="EMBL" id="KPJ53476.1"/>
    </source>
</evidence>
<dbReference type="GO" id="GO:0005886">
    <property type="term" value="C:plasma membrane"/>
    <property type="evidence" value="ECO:0007669"/>
    <property type="project" value="UniProtKB-SubCell"/>
</dbReference>
<evidence type="ECO:0000256" key="7">
    <source>
        <dbReference type="ARBA" id="ARBA00023306"/>
    </source>
</evidence>
<evidence type="ECO:0000256" key="2">
    <source>
        <dbReference type="ARBA" id="ARBA00022475"/>
    </source>
</evidence>
<dbReference type="NCBIfam" id="TIGR02209">
    <property type="entry name" value="ftsL_broad"/>
    <property type="match status" value="1"/>
</dbReference>
<keyword evidence="3" id="KW-0132">Cell division</keyword>
<dbReference type="Pfam" id="PF04999">
    <property type="entry name" value="FtsL"/>
    <property type="match status" value="1"/>
</dbReference>
<evidence type="ECO:0000313" key="11">
    <source>
        <dbReference type="Proteomes" id="UP000052008"/>
    </source>
</evidence>
<dbReference type="AlphaFoldDB" id="A0A0S7WTJ8"/>
<keyword evidence="7" id="KW-0131">Cell cycle</keyword>
<evidence type="ECO:0000256" key="3">
    <source>
        <dbReference type="ARBA" id="ARBA00022618"/>
    </source>
</evidence>